<accession>A0A366HM96</accession>
<reference evidence="1 2" key="1">
    <citation type="submission" date="2018-06" db="EMBL/GenBank/DDBJ databases">
        <title>Genomic Encyclopedia of Type Strains, Phase IV (KMG-IV): sequencing the most valuable type-strain genomes for metagenomic binning, comparative biology and taxonomic classification.</title>
        <authorList>
            <person name="Goeker M."/>
        </authorList>
    </citation>
    <scope>NUCLEOTIDE SEQUENCE [LARGE SCALE GENOMIC DNA]</scope>
    <source>
        <strain evidence="1 2">DSM 25532</strain>
    </source>
</reference>
<dbReference type="Proteomes" id="UP000253426">
    <property type="component" value="Unassembled WGS sequence"/>
</dbReference>
<comment type="caution">
    <text evidence="1">The sequence shown here is derived from an EMBL/GenBank/DDBJ whole genome shotgun (WGS) entry which is preliminary data.</text>
</comment>
<proteinExistence type="predicted"/>
<protein>
    <submittedName>
        <fullName evidence="1">Uncharacterized protein</fullName>
    </submittedName>
</protein>
<dbReference type="OrthoDB" id="9943499at2"/>
<organism evidence="1 2">
    <name type="scientific">Roseimicrobium gellanilyticum</name>
    <dbReference type="NCBI Taxonomy" id="748857"/>
    <lineage>
        <taxon>Bacteria</taxon>
        <taxon>Pseudomonadati</taxon>
        <taxon>Verrucomicrobiota</taxon>
        <taxon>Verrucomicrobiia</taxon>
        <taxon>Verrucomicrobiales</taxon>
        <taxon>Verrucomicrobiaceae</taxon>
        <taxon>Roseimicrobium</taxon>
    </lineage>
</organism>
<evidence type="ECO:0000313" key="1">
    <source>
        <dbReference type="EMBL" id="RBP44257.1"/>
    </source>
</evidence>
<dbReference type="EMBL" id="QNRR01000004">
    <property type="protein sequence ID" value="RBP44257.1"/>
    <property type="molecule type" value="Genomic_DNA"/>
</dbReference>
<name>A0A366HM96_9BACT</name>
<gene>
    <name evidence="1" type="ORF">DES53_10476</name>
</gene>
<sequence>MALDVDKLREGLDHYRTTLGHQRNDLHTEVQEINRSFHALFGAYGGRMAEDLQRHWSDTARWFEEYLDKSTHLDHFLQERIEELRHL</sequence>
<evidence type="ECO:0000313" key="2">
    <source>
        <dbReference type="Proteomes" id="UP000253426"/>
    </source>
</evidence>
<keyword evidence="2" id="KW-1185">Reference proteome</keyword>
<dbReference type="AlphaFoldDB" id="A0A366HM96"/>
<dbReference type="RefSeq" id="WP_113958681.1">
    <property type="nucleotide sequence ID" value="NZ_QNRR01000004.1"/>
</dbReference>